<gene>
    <name evidence="1" type="ORF">SERLADRAFT_466971</name>
</gene>
<organism>
    <name type="scientific">Serpula lacrymans var. lacrymans (strain S7.9)</name>
    <name type="common">Dry rot fungus</name>
    <dbReference type="NCBI Taxonomy" id="578457"/>
    <lineage>
        <taxon>Eukaryota</taxon>
        <taxon>Fungi</taxon>
        <taxon>Dikarya</taxon>
        <taxon>Basidiomycota</taxon>
        <taxon>Agaricomycotina</taxon>
        <taxon>Agaricomycetes</taxon>
        <taxon>Agaricomycetidae</taxon>
        <taxon>Boletales</taxon>
        <taxon>Coniophorineae</taxon>
        <taxon>Serpulaceae</taxon>
        <taxon>Serpula</taxon>
    </lineage>
</organism>
<dbReference type="RefSeq" id="XP_007318150.1">
    <property type="nucleotide sequence ID" value="XM_007318088.1"/>
</dbReference>
<reference evidence="1" key="1">
    <citation type="submission" date="2011-04" db="EMBL/GenBank/DDBJ databases">
        <title>Evolution of plant cell wall degrading machinery underlies the functional diversity of forest fungi.</title>
        <authorList>
            <consortium name="US DOE Joint Genome Institute (JGI-PGF)"/>
            <person name="Eastwood D.C."/>
            <person name="Floudas D."/>
            <person name="Binder M."/>
            <person name="Majcherczyk A."/>
            <person name="Schneider P."/>
            <person name="Aerts A."/>
            <person name="Asiegbu F.O."/>
            <person name="Baker S.E."/>
            <person name="Barry K."/>
            <person name="Bendiksby M."/>
            <person name="Blumentritt M."/>
            <person name="Coutinho P.M."/>
            <person name="Cullen D."/>
            <person name="Cullen D."/>
            <person name="Gathman A."/>
            <person name="Goodell B."/>
            <person name="Henrissat B."/>
            <person name="Ihrmark K."/>
            <person name="Kauserud H."/>
            <person name="Kohler A."/>
            <person name="LaButti K."/>
            <person name="Lapidus A."/>
            <person name="Lavin J.L."/>
            <person name="Lee Y.-H."/>
            <person name="Lindquist E."/>
            <person name="Lilly W."/>
            <person name="Lucas S."/>
            <person name="Morin E."/>
            <person name="Murat C."/>
            <person name="Oguiza J.A."/>
            <person name="Park J."/>
            <person name="Pisabarro A.G."/>
            <person name="Riley R."/>
            <person name="Rosling A."/>
            <person name="Salamov A."/>
            <person name="Schmidt O."/>
            <person name="Schmutz J."/>
            <person name="Skrede I."/>
            <person name="Stenlid J."/>
            <person name="Wiebenga A."/>
            <person name="Xie X."/>
            <person name="Kues U."/>
            <person name="Hibbett D.S."/>
            <person name="Hoffmeister D."/>
            <person name="Hogberg N."/>
            <person name="Martin F."/>
            <person name="Grigoriev I.V."/>
            <person name="Watkinson S.C."/>
        </authorList>
    </citation>
    <scope>NUCLEOTIDE SEQUENCE</scope>
    <source>
        <strain evidence="1">S7.9</strain>
    </source>
</reference>
<dbReference type="HOGENOM" id="CLU_092618_1_1_1"/>
<evidence type="ECO:0000313" key="1">
    <source>
        <dbReference type="EMBL" id="EGO26028.1"/>
    </source>
</evidence>
<dbReference type="PANTHER" id="PTHR37816">
    <property type="entry name" value="YALI0E33011P"/>
    <property type="match status" value="1"/>
</dbReference>
<dbReference type="Gene3D" id="3.40.50.300">
    <property type="entry name" value="P-loop containing nucleotide triphosphate hydrolases"/>
    <property type="match status" value="1"/>
</dbReference>
<sequence length="195" mass="22367">MEFPPLLGDGQGRYRVHIVGNSGSGKSTLGASLAAILGIPYICLDRLFWGPGWEETPQDEFYNKLITALGQDEKGWVVDGNYSQCTANLHEQCTDIIWLDPPLLLYFPRLCIRTFLRILNVREPCSPGCNETISHAFFSEDNIIWWCLSSHWRVRRKNKENVRNPAIGGKMRRIGGWGNELMLWKRAVEEMVRRT</sequence>
<dbReference type="PANTHER" id="PTHR37816:SF1">
    <property type="entry name" value="TOXIN"/>
    <property type="match status" value="1"/>
</dbReference>
<dbReference type="AlphaFoldDB" id="F8NVC7"/>
<protein>
    <recommendedName>
        <fullName evidence="2">Adenylate kinase</fullName>
    </recommendedName>
</protein>
<dbReference type="SUPFAM" id="SSF52540">
    <property type="entry name" value="P-loop containing nucleoside triphosphate hydrolases"/>
    <property type="match status" value="1"/>
</dbReference>
<proteinExistence type="predicted"/>
<dbReference type="EMBL" id="GL945433">
    <property type="protein sequence ID" value="EGO26028.1"/>
    <property type="molecule type" value="Genomic_DNA"/>
</dbReference>
<dbReference type="KEGG" id="sla:SERLADRAFT_466971"/>
<dbReference type="GeneID" id="18819154"/>
<dbReference type="OrthoDB" id="65590at2759"/>
<evidence type="ECO:0008006" key="2">
    <source>
        <dbReference type="Google" id="ProtNLM"/>
    </source>
</evidence>
<dbReference type="InterPro" id="IPR027417">
    <property type="entry name" value="P-loop_NTPase"/>
</dbReference>
<accession>F8NVC7</accession>
<name>F8NVC7_SERL9</name>
<dbReference type="InterPro" id="IPR052922">
    <property type="entry name" value="Cytidylate_Kinase-2"/>
</dbReference>
<dbReference type="Proteomes" id="UP000008064">
    <property type="component" value="Unassembled WGS sequence"/>
</dbReference>